<dbReference type="PROSITE" id="PS50157">
    <property type="entry name" value="ZINC_FINGER_C2H2_2"/>
    <property type="match status" value="4"/>
</dbReference>
<evidence type="ECO:0000256" key="1">
    <source>
        <dbReference type="ARBA" id="ARBA00004123"/>
    </source>
</evidence>
<feature type="compositionally biased region" description="Pro residues" evidence="15">
    <location>
        <begin position="128"/>
        <end position="140"/>
    </location>
</feature>
<dbReference type="GO" id="GO:0005634">
    <property type="term" value="C:nucleus"/>
    <property type="evidence" value="ECO:0007669"/>
    <property type="project" value="UniProtKB-SubCell"/>
</dbReference>
<dbReference type="Gene3D" id="3.30.710.10">
    <property type="entry name" value="Potassium Channel Kv1.1, Chain A"/>
    <property type="match status" value="1"/>
</dbReference>
<dbReference type="GO" id="GO:0006357">
    <property type="term" value="P:regulation of transcription by RNA polymerase II"/>
    <property type="evidence" value="ECO:0007669"/>
    <property type="project" value="TreeGrafter"/>
</dbReference>
<dbReference type="InterPro" id="IPR000210">
    <property type="entry name" value="BTB/POZ_dom"/>
</dbReference>
<dbReference type="PROSITE" id="PS00028">
    <property type="entry name" value="ZINC_FINGER_C2H2_1"/>
    <property type="match status" value="1"/>
</dbReference>
<dbReference type="AlphaFoldDB" id="A0A6A4WWI7"/>
<evidence type="ECO:0000256" key="6">
    <source>
        <dbReference type="ARBA" id="ARBA00022782"/>
    </source>
</evidence>
<feature type="domain" description="C2H2-type" evidence="17">
    <location>
        <begin position="552"/>
        <end position="580"/>
    </location>
</feature>
<keyword evidence="4" id="KW-0677">Repeat</keyword>
<evidence type="ECO:0000259" key="16">
    <source>
        <dbReference type="PROSITE" id="PS50097"/>
    </source>
</evidence>
<evidence type="ECO:0000256" key="9">
    <source>
        <dbReference type="ARBA" id="ARBA00023015"/>
    </source>
</evidence>
<evidence type="ECO:0000256" key="7">
    <source>
        <dbReference type="ARBA" id="ARBA00022833"/>
    </source>
</evidence>
<dbReference type="PANTHER" id="PTHR23110">
    <property type="entry name" value="BTB DOMAIN TRANSCRIPTION FACTOR"/>
    <property type="match status" value="1"/>
</dbReference>
<evidence type="ECO:0000256" key="3">
    <source>
        <dbReference type="ARBA" id="ARBA00022723"/>
    </source>
</evidence>
<dbReference type="Pfam" id="PF16622">
    <property type="entry name" value="zf-C2H2_11"/>
    <property type="match status" value="1"/>
</dbReference>
<keyword evidence="7" id="KW-0862">Zinc</keyword>
<dbReference type="GO" id="GO:0007526">
    <property type="term" value="P:larval somatic muscle development"/>
    <property type="evidence" value="ECO:0007669"/>
    <property type="project" value="UniProtKB-ARBA"/>
</dbReference>
<evidence type="ECO:0000256" key="13">
    <source>
        <dbReference type="ARBA" id="ARBA00037382"/>
    </source>
</evidence>
<dbReference type="Gene3D" id="3.30.160.60">
    <property type="entry name" value="Classic Zinc Finger"/>
    <property type="match status" value="2"/>
</dbReference>
<dbReference type="SUPFAM" id="SSF57667">
    <property type="entry name" value="beta-beta-alpha zinc fingers"/>
    <property type="match status" value="2"/>
</dbReference>
<comment type="caution">
    <text evidence="18">The sequence shown here is derived from an EMBL/GenBank/DDBJ whole genome shotgun (WGS) entry which is preliminary data.</text>
</comment>
<evidence type="ECO:0000256" key="11">
    <source>
        <dbReference type="ARBA" id="ARBA00023163"/>
    </source>
</evidence>
<dbReference type="GO" id="GO:0003677">
    <property type="term" value="F:DNA binding"/>
    <property type="evidence" value="ECO:0007669"/>
    <property type="project" value="UniProtKB-KW"/>
</dbReference>
<keyword evidence="19" id="KW-1185">Reference proteome</keyword>
<evidence type="ECO:0000256" key="12">
    <source>
        <dbReference type="ARBA" id="ARBA00023242"/>
    </source>
</evidence>
<dbReference type="InterPro" id="IPR013087">
    <property type="entry name" value="Znf_C2H2_type"/>
</dbReference>
<evidence type="ECO:0000259" key="17">
    <source>
        <dbReference type="PROSITE" id="PS50157"/>
    </source>
</evidence>
<feature type="compositionally biased region" description="Acidic residues" evidence="15">
    <location>
        <begin position="283"/>
        <end position="297"/>
    </location>
</feature>
<dbReference type="GO" id="GO:0048813">
    <property type="term" value="P:dendrite morphogenesis"/>
    <property type="evidence" value="ECO:0007669"/>
    <property type="project" value="UniProtKB-ARBA"/>
</dbReference>
<dbReference type="InterPro" id="IPR011333">
    <property type="entry name" value="SKP1/BTB/POZ_sf"/>
</dbReference>
<dbReference type="GO" id="GO:0008406">
    <property type="term" value="P:gonad development"/>
    <property type="evidence" value="ECO:0007669"/>
    <property type="project" value="UniProtKB-ARBA"/>
</dbReference>
<comment type="subcellular location">
    <subcellularLocation>
        <location evidence="1">Nucleus</location>
    </subcellularLocation>
</comment>
<feature type="domain" description="C2H2-type" evidence="17">
    <location>
        <begin position="404"/>
        <end position="431"/>
    </location>
</feature>
<dbReference type="GO" id="GO:0007464">
    <property type="term" value="P:R3/R4 cell fate commitment"/>
    <property type="evidence" value="ECO:0007669"/>
    <property type="project" value="UniProtKB-ARBA"/>
</dbReference>
<dbReference type="PROSITE" id="PS50097">
    <property type="entry name" value="BTB"/>
    <property type="match status" value="1"/>
</dbReference>
<gene>
    <name evidence="18" type="primary">lola_4</name>
    <name evidence="18" type="ORF">FJT64_021805</name>
</gene>
<dbReference type="Proteomes" id="UP000440578">
    <property type="component" value="Unassembled WGS sequence"/>
</dbReference>
<evidence type="ECO:0000256" key="4">
    <source>
        <dbReference type="ARBA" id="ARBA00022737"/>
    </source>
</evidence>
<feature type="compositionally biased region" description="Pro residues" evidence="15">
    <location>
        <begin position="238"/>
        <end position="266"/>
    </location>
</feature>
<dbReference type="Pfam" id="PF00096">
    <property type="entry name" value="zf-C2H2"/>
    <property type="match status" value="1"/>
</dbReference>
<feature type="region of interest" description="Disordered" evidence="15">
    <location>
        <begin position="119"/>
        <end position="352"/>
    </location>
</feature>
<dbReference type="GO" id="GO:0016199">
    <property type="term" value="P:axon midline choice point recognition"/>
    <property type="evidence" value="ECO:0007669"/>
    <property type="project" value="UniProtKB-ARBA"/>
</dbReference>
<dbReference type="SMART" id="SM00225">
    <property type="entry name" value="BTB"/>
    <property type="match status" value="1"/>
</dbReference>
<keyword evidence="2" id="KW-0217">Developmental protein</keyword>
<dbReference type="PANTHER" id="PTHR23110:SF111">
    <property type="entry name" value="LONGITUDINALS LACKING PROTEIN, ISOFORMS F_I_K_T"/>
    <property type="match status" value="1"/>
</dbReference>
<dbReference type="SMART" id="SM00355">
    <property type="entry name" value="ZnF_C2H2"/>
    <property type="match status" value="4"/>
</dbReference>
<keyword evidence="10" id="KW-0238">DNA-binding</keyword>
<dbReference type="OrthoDB" id="10261408at2759"/>
<name>A0A6A4WWI7_AMPAM</name>
<dbReference type="GO" id="GO:0008270">
    <property type="term" value="F:zinc ion binding"/>
    <property type="evidence" value="ECO:0007669"/>
    <property type="project" value="UniProtKB-KW"/>
</dbReference>
<accession>A0A6A4WWI7</accession>
<dbReference type="Pfam" id="PF00651">
    <property type="entry name" value="BTB"/>
    <property type="match status" value="1"/>
</dbReference>
<evidence type="ECO:0000256" key="8">
    <source>
        <dbReference type="ARBA" id="ARBA00022902"/>
    </source>
</evidence>
<evidence type="ECO:0000256" key="15">
    <source>
        <dbReference type="SAM" id="MobiDB-lite"/>
    </source>
</evidence>
<dbReference type="GO" id="GO:0035167">
    <property type="term" value="P:larval lymph gland hemopoiesis"/>
    <property type="evidence" value="ECO:0007669"/>
    <property type="project" value="UniProtKB-ARBA"/>
</dbReference>
<reference evidence="18 19" key="1">
    <citation type="submission" date="2019-07" db="EMBL/GenBank/DDBJ databases">
        <title>Draft genome assembly of a fouling barnacle, Amphibalanus amphitrite (Darwin, 1854): The first reference genome for Thecostraca.</title>
        <authorList>
            <person name="Kim W."/>
        </authorList>
    </citation>
    <scope>NUCLEOTIDE SEQUENCE [LARGE SCALE GENOMIC DNA]</scope>
    <source>
        <strain evidence="18">SNU_AA5</strain>
        <tissue evidence="18">Soma without cirri and trophi</tissue>
    </source>
</reference>
<keyword evidence="8" id="KW-0524">Neurogenesis</keyword>
<evidence type="ECO:0000313" key="18">
    <source>
        <dbReference type="EMBL" id="KAF0306758.1"/>
    </source>
</evidence>
<keyword evidence="11" id="KW-0804">Transcription</keyword>
<evidence type="ECO:0000256" key="14">
    <source>
        <dbReference type="PROSITE-ProRule" id="PRU00042"/>
    </source>
</evidence>
<keyword evidence="6" id="KW-0221">Differentiation</keyword>
<dbReference type="SUPFAM" id="SSF54695">
    <property type="entry name" value="POZ domain"/>
    <property type="match status" value="1"/>
</dbReference>
<sequence length="588" mass="63289">MTEQRFCLRWNHHQTTLINVFDSLLKDESLVDVTLYAEGRPVKAHKVVLSACSQYFKVSMPSFSAHTESHPVIIINNVLHSELRALVDYMYRGEVNVCQDQLSSFIKAAESLKIKGLADGSERRAPVSAPPSPPPPPPVPFQTLPARPASPRSVRDSPVPIPLTGQPNGRVSPPPAKRPRPASVDGAPPAGAALWEPAARPASAEERSETARSPGSGAGLPRIPATITPLSAGRPAEQPSPPPVGAPPLPPPPPPPQPTAAEPEPPAVMKEEHHDNSHMKDEGAEDNESDPETDGMDGADPGPSGHSLPQTPPHPAAMPPGFLNWPLGGADGAEGPFGGGVATSEAGTPQGAVCAPRGVRELLARRPAAAAVREWVAGMLPRLPPPPPPPPAPLPTPSPSQLPVSCERCGRAYATTSSLNRHLRYECGQPPQFACPVCMMPFKHKHNMRTHVRVHHDAYIQQALFRRLLEQRRYEQLMARAPPPPPPGAGLGPPPGPIPGLVRGLSLPPMLRPGLVSSPARQYNCERCGRQYTSSGNLKRHVKYECGVEPQFQCPVCKKKFQHRHSVKIHVVSTHKSENPELIREYLT</sequence>
<feature type="domain" description="BTB" evidence="16">
    <location>
        <begin position="31"/>
        <end position="99"/>
    </location>
</feature>
<keyword evidence="3" id="KW-0479">Metal-binding</keyword>
<feature type="domain" description="C2H2-type" evidence="17">
    <location>
        <begin position="433"/>
        <end position="455"/>
    </location>
</feature>
<feature type="domain" description="C2H2-type" evidence="17">
    <location>
        <begin position="523"/>
        <end position="550"/>
    </location>
</feature>
<evidence type="ECO:0000313" key="19">
    <source>
        <dbReference type="Proteomes" id="UP000440578"/>
    </source>
</evidence>
<evidence type="ECO:0000256" key="2">
    <source>
        <dbReference type="ARBA" id="ARBA00022473"/>
    </source>
</evidence>
<dbReference type="InterPro" id="IPR036236">
    <property type="entry name" value="Znf_C2H2_sf"/>
</dbReference>
<dbReference type="GO" id="GO:0045476">
    <property type="term" value="P:nurse cell apoptotic process"/>
    <property type="evidence" value="ECO:0007669"/>
    <property type="project" value="UniProtKB-ARBA"/>
</dbReference>
<evidence type="ECO:0000256" key="10">
    <source>
        <dbReference type="ARBA" id="ARBA00023125"/>
    </source>
</evidence>
<feature type="compositionally biased region" description="Basic and acidic residues" evidence="15">
    <location>
        <begin position="269"/>
        <end position="282"/>
    </location>
</feature>
<dbReference type="InterPro" id="IPR051095">
    <property type="entry name" value="Dros_DevTransReg"/>
</dbReference>
<dbReference type="CDD" id="cd18315">
    <property type="entry name" value="BTB_POZ_BAB-like"/>
    <property type="match status" value="1"/>
</dbReference>
<keyword evidence="12" id="KW-0539">Nucleus</keyword>
<feature type="compositionally biased region" description="Gly residues" evidence="15">
    <location>
        <begin position="329"/>
        <end position="341"/>
    </location>
</feature>
<dbReference type="InterPro" id="IPR041697">
    <property type="entry name" value="Znf-C2H2_11"/>
</dbReference>
<dbReference type="EMBL" id="VIIS01000633">
    <property type="protein sequence ID" value="KAF0306758.1"/>
    <property type="molecule type" value="Genomic_DNA"/>
</dbReference>
<keyword evidence="9" id="KW-0805">Transcription regulation</keyword>
<protein>
    <submittedName>
        <fullName evidence="18">Longitudinals lacking protein, isoforms H/M/V</fullName>
    </submittedName>
</protein>
<proteinExistence type="predicted"/>
<dbReference type="GO" id="GO:0045467">
    <property type="term" value="P:R7 cell development"/>
    <property type="evidence" value="ECO:0007669"/>
    <property type="project" value="UniProtKB-ARBA"/>
</dbReference>
<organism evidence="18 19">
    <name type="scientific">Amphibalanus amphitrite</name>
    <name type="common">Striped barnacle</name>
    <name type="synonym">Balanus amphitrite</name>
    <dbReference type="NCBI Taxonomy" id="1232801"/>
    <lineage>
        <taxon>Eukaryota</taxon>
        <taxon>Metazoa</taxon>
        <taxon>Ecdysozoa</taxon>
        <taxon>Arthropoda</taxon>
        <taxon>Crustacea</taxon>
        <taxon>Multicrustacea</taxon>
        <taxon>Cirripedia</taxon>
        <taxon>Thoracica</taxon>
        <taxon>Thoracicalcarea</taxon>
        <taxon>Balanomorpha</taxon>
        <taxon>Balanoidea</taxon>
        <taxon>Balanidae</taxon>
        <taxon>Amphibalaninae</taxon>
        <taxon>Amphibalanus</taxon>
    </lineage>
</organism>
<keyword evidence="5 14" id="KW-0863">Zinc-finger</keyword>
<comment type="function">
    <text evidence="13">Putative transcription factor required for axon growth and guidance in the central and peripheral nervous systems. Repels CNS axons away from the midline by promoting the expression of the midline repellent sli and its receptor robo.</text>
</comment>
<evidence type="ECO:0000256" key="5">
    <source>
        <dbReference type="ARBA" id="ARBA00022771"/>
    </source>
</evidence>